<accession>A0A1C7ME41</accession>
<sequence>MDMLCVVFGAYGQGSAFGFPAIPDGGRRGTGRTGAALPRFSSVLAYAVIRSSHHVTRSNSFLSLSALAVPRVNAACVSQVSGTAVFLCFAAYSFFAFRALAPVDEFPYRTSRHPYCLALCGIPHLPSLTEDMLSTHSGLLRVQSKLFRKYAQGNLQAH</sequence>
<evidence type="ECO:0000313" key="1">
    <source>
        <dbReference type="EMBL" id="OBZ75088.1"/>
    </source>
</evidence>
<comment type="caution">
    <text evidence="1">The sequence shown here is derived from an EMBL/GenBank/DDBJ whole genome shotgun (WGS) entry which is preliminary data.</text>
</comment>
<protein>
    <submittedName>
        <fullName evidence="1">Uncharacterized protein</fullName>
    </submittedName>
</protein>
<dbReference type="EMBL" id="LUGG01000004">
    <property type="protein sequence ID" value="OBZ75088.1"/>
    <property type="molecule type" value="Genomic_DNA"/>
</dbReference>
<keyword evidence="2" id="KW-1185">Reference proteome</keyword>
<gene>
    <name evidence="1" type="ORF">A0H81_05022</name>
</gene>
<evidence type="ECO:0000313" key="2">
    <source>
        <dbReference type="Proteomes" id="UP000092993"/>
    </source>
</evidence>
<organism evidence="1 2">
    <name type="scientific">Grifola frondosa</name>
    <name type="common">Maitake</name>
    <name type="synonym">Polyporus frondosus</name>
    <dbReference type="NCBI Taxonomy" id="5627"/>
    <lineage>
        <taxon>Eukaryota</taxon>
        <taxon>Fungi</taxon>
        <taxon>Dikarya</taxon>
        <taxon>Basidiomycota</taxon>
        <taxon>Agaricomycotina</taxon>
        <taxon>Agaricomycetes</taxon>
        <taxon>Polyporales</taxon>
        <taxon>Grifolaceae</taxon>
        <taxon>Grifola</taxon>
    </lineage>
</organism>
<name>A0A1C7ME41_GRIFR</name>
<reference evidence="1 2" key="1">
    <citation type="submission" date="2016-03" db="EMBL/GenBank/DDBJ databases">
        <title>Whole genome sequencing of Grifola frondosa 9006-11.</title>
        <authorList>
            <person name="Min B."/>
            <person name="Park H."/>
            <person name="Kim J.-G."/>
            <person name="Cho H."/>
            <person name="Oh Y.-L."/>
            <person name="Kong W.-S."/>
            <person name="Choi I.-G."/>
        </authorList>
    </citation>
    <scope>NUCLEOTIDE SEQUENCE [LARGE SCALE GENOMIC DNA]</scope>
    <source>
        <strain evidence="1 2">9006-11</strain>
    </source>
</reference>
<dbReference type="AlphaFoldDB" id="A0A1C7ME41"/>
<proteinExistence type="predicted"/>
<dbReference type="Proteomes" id="UP000092993">
    <property type="component" value="Unassembled WGS sequence"/>
</dbReference>